<dbReference type="KEGG" id="parq:DSM112329_01827"/>
<reference evidence="1" key="1">
    <citation type="submission" date="2022-12" db="EMBL/GenBank/DDBJ databases">
        <title>Paraconexibacter alkalitolerans sp. nov. and Baekduia alba sp. nov., isolated from soil and emended description of the genera Paraconexibacter (Chun et al., 2020) and Baekduia (An et al., 2020).</title>
        <authorList>
            <person name="Vieira S."/>
            <person name="Huber K.J."/>
            <person name="Geppert A."/>
            <person name="Wolf J."/>
            <person name="Neumann-Schaal M."/>
            <person name="Muesken M."/>
            <person name="Overmann J."/>
        </authorList>
    </citation>
    <scope>NUCLEOTIDE SEQUENCE</scope>
    <source>
        <strain evidence="1">AEG42_29</strain>
    </source>
</reference>
<protein>
    <recommendedName>
        <fullName evidence="2">Histidine kinase/HSP90-like ATPase domain-containing protein</fullName>
    </recommendedName>
</protein>
<organism evidence="1">
    <name type="scientific">Paraconexibacter sp. AEG42_29</name>
    <dbReference type="NCBI Taxonomy" id="2997339"/>
    <lineage>
        <taxon>Bacteria</taxon>
        <taxon>Bacillati</taxon>
        <taxon>Actinomycetota</taxon>
        <taxon>Thermoleophilia</taxon>
        <taxon>Solirubrobacterales</taxon>
        <taxon>Paraconexibacteraceae</taxon>
        <taxon>Paraconexibacter</taxon>
    </lineage>
</organism>
<sequence length="142" mass="14646">MTEATVLSLAAPESLERSRLTVTCGDLARSLAGRFVTALGAETALSLDRVEEACLVAEALADRCGDLTPDGELQLAVAVHAQRLELRVGPLQRGSAQRLLAGDAGGPGGGAIRRLATSIDVRQLRGETDVLVVVVAAHPIAA</sequence>
<dbReference type="AlphaFoldDB" id="A0AAU7ATP0"/>
<evidence type="ECO:0000313" key="1">
    <source>
        <dbReference type="EMBL" id="XAY04986.1"/>
    </source>
</evidence>
<proteinExistence type="predicted"/>
<dbReference type="RefSeq" id="WP_354701508.1">
    <property type="nucleotide sequence ID" value="NZ_CP114014.1"/>
</dbReference>
<evidence type="ECO:0008006" key="2">
    <source>
        <dbReference type="Google" id="ProtNLM"/>
    </source>
</evidence>
<accession>A0AAU7ATP0</accession>
<gene>
    <name evidence="1" type="ORF">DSM112329_01827</name>
</gene>
<dbReference type="EMBL" id="CP114014">
    <property type="protein sequence ID" value="XAY04986.1"/>
    <property type="molecule type" value="Genomic_DNA"/>
</dbReference>
<name>A0AAU7ATP0_9ACTN</name>